<dbReference type="Proteomes" id="UP001314205">
    <property type="component" value="Unassembled WGS sequence"/>
</dbReference>
<sequence length="104" mass="11751">MNRTSIPRIVPTTKPWSDGSITGLNKPVSKGQRVVIMHAGFESKFITNALLLFKAGTKSGDYHDDMNYVNYEKWLKTQLVPNLPPRSVVIVDNASYHNKEYNCP</sequence>
<dbReference type="Gene3D" id="3.30.420.10">
    <property type="entry name" value="Ribonuclease H-like superfamily/Ribonuclease H"/>
    <property type="match status" value="1"/>
</dbReference>
<keyword evidence="2" id="KW-1185">Reference proteome</keyword>
<comment type="caution">
    <text evidence="1">The sequence shown here is derived from an EMBL/GenBank/DDBJ whole genome shotgun (WGS) entry which is preliminary data.</text>
</comment>
<dbReference type="GO" id="GO:0003676">
    <property type="term" value="F:nucleic acid binding"/>
    <property type="evidence" value="ECO:0007669"/>
    <property type="project" value="InterPro"/>
</dbReference>
<organism evidence="1 2">
    <name type="scientific">Parnassius mnemosyne</name>
    <name type="common">clouded apollo</name>
    <dbReference type="NCBI Taxonomy" id="213953"/>
    <lineage>
        <taxon>Eukaryota</taxon>
        <taxon>Metazoa</taxon>
        <taxon>Ecdysozoa</taxon>
        <taxon>Arthropoda</taxon>
        <taxon>Hexapoda</taxon>
        <taxon>Insecta</taxon>
        <taxon>Pterygota</taxon>
        <taxon>Neoptera</taxon>
        <taxon>Endopterygota</taxon>
        <taxon>Lepidoptera</taxon>
        <taxon>Glossata</taxon>
        <taxon>Ditrysia</taxon>
        <taxon>Papilionoidea</taxon>
        <taxon>Papilionidae</taxon>
        <taxon>Parnassiinae</taxon>
        <taxon>Parnassini</taxon>
        <taxon>Parnassius</taxon>
        <taxon>Driopa</taxon>
    </lineage>
</organism>
<evidence type="ECO:0000313" key="2">
    <source>
        <dbReference type="Proteomes" id="UP001314205"/>
    </source>
</evidence>
<name>A0AAV1M782_9NEOP</name>
<dbReference type="InterPro" id="IPR036397">
    <property type="entry name" value="RNaseH_sf"/>
</dbReference>
<dbReference type="PANTHER" id="PTHR33939:SF1">
    <property type="entry name" value="DUF4371 DOMAIN-CONTAINING PROTEIN"/>
    <property type="match status" value="1"/>
</dbReference>
<dbReference type="EMBL" id="CAVLGL010000148">
    <property type="protein sequence ID" value="CAK1602928.1"/>
    <property type="molecule type" value="Genomic_DNA"/>
</dbReference>
<protein>
    <recommendedName>
        <fullName evidence="3">Tc1-like transposase DDE domain-containing protein</fullName>
    </recommendedName>
</protein>
<accession>A0AAV1M782</accession>
<evidence type="ECO:0000313" key="1">
    <source>
        <dbReference type="EMBL" id="CAK1602928.1"/>
    </source>
</evidence>
<gene>
    <name evidence="1" type="ORF">PARMNEM_LOCUS21358</name>
</gene>
<dbReference type="AlphaFoldDB" id="A0AAV1M782"/>
<reference evidence="1 2" key="1">
    <citation type="submission" date="2023-11" db="EMBL/GenBank/DDBJ databases">
        <authorList>
            <person name="Hedman E."/>
            <person name="Englund M."/>
            <person name="Stromberg M."/>
            <person name="Nyberg Akerstrom W."/>
            <person name="Nylinder S."/>
            <person name="Jareborg N."/>
            <person name="Kallberg Y."/>
            <person name="Kronander E."/>
        </authorList>
    </citation>
    <scope>NUCLEOTIDE SEQUENCE [LARGE SCALE GENOMIC DNA]</scope>
</reference>
<proteinExistence type="predicted"/>
<dbReference type="PANTHER" id="PTHR33939">
    <property type="entry name" value="PROTEIN CBG22215"/>
    <property type="match status" value="1"/>
</dbReference>
<evidence type="ECO:0008006" key="3">
    <source>
        <dbReference type="Google" id="ProtNLM"/>
    </source>
</evidence>